<accession>A0A6C0IQ89</accession>
<protein>
    <submittedName>
        <fullName evidence="1">Uncharacterized protein</fullName>
    </submittedName>
</protein>
<reference evidence="1" key="1">
    <citation type="journal article" date="2020" name="Nature">
        <title>Giant virus diversity and host interactions through global metagenomics.</title>
        <authorList>
            <person name="Schulz F."/>
            <person name="Roux S."/>
            <person name="Paez-Espino D."/>
            <person name="Jungbluth S."/>
            <person name="Walsh D.A."/>
            <person name="Denef V.J."/>
            <person name="McMahon K.D."/>
            <person name="Konstantinidis K.T."/>
            <person name="Eloe-Fadrosh E.A."/>
            <person name="Kyrpides N.C."/>
            <person name="Woyke T."/>
        </authorList>
    </citation>
    <scope>NUCLEOTIDE SEQUENCE</scope>
    <source>
        <strain evidence="1">GVMAG-M-3300024258-14</strain>
    </source>
</reference>
<evidence type="ECO:0000313" key="1">
    <source>
        <dbReference type="EMBL" id="QHT94047.1"/>
    </source>
</evidence>
<dbReference type="AlphaFoldDB" id="A0A6C0IQ89"/>
<proteinExistence type="predicted"/>
<sequence>MKFLYYLACIGDPDLDLKLKLLSHNLTYLHKNLNTNFDVMINSYESNNDKNNKIKNTVQTLNFIDEMFFYNKKGVLTEVFLTNTYNNNVDNYDFIFFVLDDIKIENIDIYDMIQIKNKYNIEIFSPKVINSSWKFMNMYNHLTFHNFLEIYFLLLSPKDFHKFFSLHTIENKWTWGVDFLFGYLNINSGVINKYSVKHMIPSKSNQQEGHNLMMNYLKEKTPFKSLNEIRSKYKPIKGYIII</sequence>
<name>A0A6C0IQ89_9ZZZZ</name>
<organism evidence="1">
    <name type="scientific">viral metagenome</name>
    <dbReference type="NCBI Taxonomy" id="1070528"/>
    <lineage>
        <taxon>unclassified sequences</taxon>
        <taxon>metagenomes</taxon>
        <taxon>organismal metagenomes</taxon>
    </lineage>
</organism>
<dbReference type="EMBL" id="MN740213">
    <property type="protein sequence ID" value="QHT94047.1"/>
    <property type="molecule type" value="Genomic_DNA"/>
</dbReference>